<evidence type="ECO:0000313" key="3">
    <source>
        <dbReference type="Proteomes" id="UP000176512"/>
    </source>
</evidence>
<evidence type="ECO:0008006" key="4">
    <source>
        <dbReference type="Google" id="ProtNLM"/>
    </source>
</evidence>
<organism evidence="2 3">
    <name type="scientific">Candidatus Buchananbacteria bacterium RIFCSPLOWO2_01_FULL_46_12</name>
    <dbReference type="NCBI Taxonomy" id="1797546"/>
    <lineage>
        <taxon>Bacteria</taxon>
        <taxon>Candidatus Buchananiibacteriota</taxon>
    </lineage>
</organism>
<dbReference type="EMBL" id="MHIP01000018">
    <property type="protein sequence ID" value="OGY55037.1"/>
    <property type="molecule type" value="Genomic_DNA"/>
</dbReference>
<accession>A0A1G1YUF4</accession>
<proteinExistence type="predicted"/>
<feature type="transmembrane region" description="Helical" evidence="1">
    <location>
        <begin position="6"/>
        <end position="29"/>
    </location>
</feature>
<dbReference type="Proteomes" id="UP000176512">
    <property type="component" value="Unassembled WGS sequence"/>
</dbReference>
<protein>
    <recommendedName>
        <fullName evidence="4">PsbP C-terminal domain-containing protein</fullName>
    </recommendedName>
</protein>
<dbReference type="AlphaFoldDB" id="A0A1G1YUF4"/>
<reference evidence="2 3" key="1">
    <citation type="journal article" date="2016" name="Nat. Commun.">
        <title>Thousands of microbial genomes shed light on interconnected biogeochemical processes in an aquifer system.</title>
        <authorList>
            <person name="Anantharaman K."/>
            <person name="Brown C.T."/>
            <person name="Hug L.A."/>
            <person name="Sharon I."/>
            <person name="Castelle C.J."/>
            <person name="Probst A.J."/>
            <person name="Thomas B.C."/>
            <person name="Singh A."/>
            <person name="Wilkins M.J."/>
            <person name="Karaoz U."/>
            <person name="Brodie E.L."/>
            <person name="Williams K.H."/>
            <person name="Hubbard S.S."/>
            <person name="Banfield J.F."/>
        </authorList>
    </citation>
    <scope>NUCLEOTIDE SEQUENCE [LARGE SCALE GENOMIC DNA]</scope>
</reference>
<sequence length="193" mass="21604">MRNSKLLFWGSFAGALVVVALIVIALNVFQENRMAKLEKMFSNWVSVEGNIASFEAKFPQEPEYASQEIPIPDSEGVIQQEIFVAGSEDMSFFVSPAVYPVALEGEEEALLRQSLQGMVQTFSQGEILSSKYAVSLSGSNYLEFEIRNIEDDTYVKGRLFISSQALYQAYATYGASSYNDNEYTYFVNSLVIQ</sequence>
<keyword evidence="1" id="KW-0812">Transmembrane</keyword>
<evidence type="ECO:0000313" key="2">
    <source>
        <dbReference type="EMBL" id="OGY55037.1"/>
    </source>
</evidence>
<keyword evidence="1" id="KW-0472">Membrane</keyword>
<name>A0A1G1YUF4_9BACT</name>
<keyword evidence="1" id="KW-1133">Transmembrane helix</keyword>
<gene>
    <name evidence="2" type="ORF">A3A24_01345</name>
</gene>
<evidence type="ECO:0000256" key="1">
    <source>
        <dbReference type="SAM" id="Phobius"/>
    </source>
</evidence>
<comment type="caution">
    <text evidence="2">The sequence shown here is derived from an EMBL/GenBank/DDBJ whole genome shotgun (WGS) entry which is preliminary data.</text>
</comment>